<dbReference type="Proteomes" id="UP001497525">
    <property type="component" value="Unassembled WGS sequence"/>
</dbReference>
<dbReference type="Gene3D" id="2.60.40.10">
    <property type="entry name" value="Immunoglobulins"/>
    <property type="match status" value="1"/>
</dbReference>
<dbReference type="Pfam" id="PF00933">
    <property type="entry name" value="Glyco_hydro_3"/>
    <property type="match status" value="1"/>
</dbReference>
<organism evidence="6 7">
    <name type="scientific">Calicophoron daubneyi</name>
    <name type="common">Rumen fluke</name>
    <name type="synonym">Paramphistomum daubneyi</name>
    <dbReference type="NCBI Taxonomy" id="300641"/>
    <lineage>
        <taxon>Eukaryota</taxon>
        <taxon>Metazoa</taxon>
        <taxon>Spiralia</taxon>
        <taxon>Lophotrochozoa</taxon>
        <taxon>Platyhelminthes</taxon>
        <taxon>Trematoda</taxon>
        <taxon>Digenea</taxon>
        <taxon>Plagiorchiida</taxon>
        <taxon>Pronocephalata</taxon>
        <taxon>Paramphistomoidea</taxon>
        <taxon>Paramphistomidae</taxon>
        <taxon>Calicophoron</taxon>
    </lineage>
</organism>
<dbReference type="InterPro" id="IPR002772">
    <property type="entry name" value="Glyco_hydro_3_C"/>
</dbReference>
<dbReference type="Pfam" id="PF14310">
    <property type="entry name" value="Fn3-like"/>
    <property type="match status" value="1"/>
</dbReference>
<dbReference type="Gene3D" id="3.40.50.1700">
    <property type="entry name" value="Glycoside hydrolase family 3 C-terminal domain"/>
    <property type="match status" value="1"/>
</dbReference>
<dbReference type="InterPro" id="IPR013783">
    <property type="entry name" value="Ig-like_fold"/>
</dbReference>
<dbReference type="AlphaFoldDB" id="A0AAV2TQS2"/>
<protein>
    <recommendedName>
        <fullName evidence="5">Fibronectin type III-like domain-containing protein</fullName>
    </recommendedName>
</protein>
<dbReference type="InterPro" id="IPR036881">
    <property type="entry name" value="Glyco_hydro_3_C_sf"/>
</dbReference>
<dbReference type="InterPro" id="IPR036962">
    <property type="entry name" value="Glyco_hydro_3_N_sf"/>
</dbReference>
<evidence type="ECO:0000256" key="1">
    <source>
        <dbReference type="ARBA" id="ARBA00022729"/>
    </source>
</evidence>
<dbReference type="Gene3D" id="3.20.20.300">
    <property type="entry name" value="Glycoside hydrolase, family 3, N-terminal domain"/>
    <property type="match status" value="1"/>
</dbReference>
<dbReference type="InterPro" id="IPR044993">
    <property type="entry name" value="BXL"/>
</dbReference>
<evidence type="ECO:0000256" key="4">
    <source>
        <dbReference type="SAM" id="SignalP"/>
    </source>
</evidence>
<proteinExistence type="predicted"/>
<keyword evidence="3" id="KW-0326">Glycosidase</keyword>
<evidence type="ECO:0000256" key="2">
    <source>
        <dbReference type="ARBA" id="ARBA00022801"/>
    </source>
</evidence>
<feature type="chain" id="PRO_5043864527" description="Fibronectin type III-like domain-containing protein" evidence="4">
    <location>
        <begin position="22"/>
        <end position="823"/>
    </location>
</feature>
<sequence length="823" mass="91202">MHFRTDQLVIFCLSCFSLIRSENVLPFRDPRLPLSVRVDDLINRLTTDELIQQVSKGGAGPPHGPAPGIDRLGIDPYQWRTNPADGPGTSFAVPLNQAATFDRKTQRQIAYATGLEMRAKWNEYKREKVYKDGDGINVFAPVANLMRHPLWGRNQETYGEDPYLAGELAKAYVRGVGGWPTEDMDDSTDPLHPHILLVGANCKHFAAHSGPEDYPVSRLSFEAQVLDKDVWLTYLPAFRACLEAGAVGVMCAYSGINGIPDCVNRWLLNTLLRNQWRFKGFVVSDCGALQFLLSEHHFYANNSEAALGAIEAGMNLENSIGSVPNVFSALPSLVNETKVTRDQLIEMVRPLFLSRFLQAEFDPPEADPYRKLAPEKLVQSEAHRRLALVSTARSIVLLTQRDNLLPLRRDVLPGERPLKHLAVVGPFATTVDELFGSYHHKRIKEFEIPLAKGLTQVADKVDAVDICSHGGRCETYDDEALEEILLQETLDLVIVTVGTGDRVEREGLDRHNMSLPGLQREFLLKSLDLAAGRGTFLHESKPVIVLVFSAGPVDIATVLGDENVKAVFWCGFPGPQIGEAMARIILGNSGTSYGPARPLSDMYNEIGEWGSNNAEGYWWIPAGRLPFTWYASIENLANITIYEMTNQTHRYRPRNCQYSESDCSLPVMFPFGYGLTYNRDSKGTVGFVYSDLQKPPGPVGSNQPITISATVSNVGPLASEEVVQFYIQWLSCGPNKTDCYTGGEYEVPHNQLAGFERVQLKVGARKSVQFTLLPDVHLAMWSTRFNMLVPGSGKLRMSVGGQQPYQDTVVGSEVLVGILEVGI</sequence>
<dbReference type="SMART" id="SM01217">
    <property type="entry name" value="Fn3_like"/>
    <property type="match status" value="1"/>
</dbReference>
<evidence type="ECO:0000256" key="3">
    <source>
        <dbReference type="ARBA" id="ARBA00023295"/>
    </source>
</evidence>
<dbReference type="PANTHER" id="PTHR42721">
    <property type="entry name" value="SUGAR HYDROLASE-RELATED"/>
    <property type="match status" value="1"/>
</dbReference>
<keyword evidence="1 4" id="KW-0732">Signal</keyword>
<dbReference type="InterPro" id="IPR026891">
    <property type="entry name" value="Fn3-like"/>
</dbReference>
<comment type="caution">
    <text evidence="6">The sequence shown here is derived from an EMBL/GenBank/DDBJ whole genome shotgun (WGS) entry which is preliminary data.</text>
</comment>
<dbReference type="PANTHER" id="PTHR42721:SF42">
    <property type="entry name" value="FIBRONECTIN TYPE III-LIKE DOMAIN-CONTAINING PROTEIN"/>
    <property type="match status" value="1"/>
</dbReference>
<feature type="signal peptide" evidence="4">
    <location>
        <begin position="1"/>
        <end position="21"/>
    </location>
</feature>
<dbReference type="GO" id="GO:0045493">
    <property type="term" value="P:xylan catabolic process"/>
    <property type="evidence" value="ECO:0007669"/>
    <property type="project" value="InterPro"/>
</dbReference>
<evidence type="ECO:0000313" key="7">
    <source>
        <dbReference type="Proteomes" id="UP001497525"/>
    </source>
</evidence>
<accession>A0AAV2TQS2</accession>
<evidence type="ECO:0000259" key="5">
    <source>
        <dbReference type="SMART" id="SM01217"/>
    </source>
</evidence>
<dbReference type="InterPro" id="IPR001764">
    <property type="entry name" value="Glyco_hydro_3_N"/>
</dbReference>
<dbReference type="Pfam" id="PF01915">
    <property type="entry name" value="Glyco_hydro_3_C"/>
    <property type="match status" value="1"/>
</dbReference>
<dbReference type="GO" id="GO:0009044">
    <property type="term" value="F:xylan 1,4-beta-xylosidase activity"/>
    <property type="evidence" value="ECO:0007669"/>
    <property type="project" value="InterPro"/>
</dbReference>
<keyword evidence="2" id="KW-0378">Hydrolase</keyword>
<feature type="domain" description="Fibronectin type III-like" evidence="5">
    <location>
        <begin position="721"/>
        <end position="803"/>
    </location>
</feature>
<evidence type="ECO:0000313" key="6">
    <source>
        <dbReference type="EMBL" id="CAL5137737.1"/>
    </source>
</evidence>
<dbReference type="SUPFAM" id="SSF52279">
    <property type="entry name" value="Beta-D-glucan exohydrolase, C-terminal domain"/>
    <property type="match status" value="1"/>
</dbReference>
<reference evidence="6" key="1">
    <citation type="submission" date="2024-06" db="EMBL/GenBank/DDBJ databases">
        <authorList>
            <person name="Liu X."/>
            <person name="Lenzi L."/>
            <person name="Haldenby T S."/>
            <person name="Uol C."/>
        </authorList>
    </citation>
    <scope>NUCLEOTIDE SEQUENCE</scope>
</reference>
<gene>
    <name evidence="6" type="ORF">CDAUBV1_LOCUS12064</name>
</gene>
<dbReference type="GO" id="GO:0031222">
    <property type="term" value="P:arabinan catabolic process"/>
    <property type="evidence" value="ECO:0007669"/>
    <property type="project" value="TreeGrafter"/>
</dbReference>
<dbReference type="EMBL" id="CAXLJL010000434">
    <property type="protein sequence ID" value="CAL5137737.1"/>
    <property type="molecule type" value="Genomic_DNA"/>
</dbReference>
<dbReference type="SUPFAM" id="SSF51445">
    <property type="entry name" value="(Trans)glycosidases"/>
    <property type="match status" value="1"/>
</dbReference>
<dbReference type="InterPro" id="IPR017853">
    <property type="entry name" value="GH"/>
</dbReference>
<name>A0AAV2TQS2_CALDB</name>
<dbReference type="GO" id="GO:0046556">
    <property type="term" value="F:alpha-L-arabinofuranosidase activity"/>
    <property type="evidence" value="ECO:0007669"/>
    <property type="project" value="TreeGrafter"/>
</dbReference>